<organism evidence="1 2">
    <name type="scientific">Bacillus phage PBS1</name>
    <dbReference type="NCBI Taxonomy" id="2884423"/>
    <lineage>
        <taxon>Viruses</taxon>
        <taxon>Duplodnaviria</taxon>
        <taxon>Heunggongvirae</taxon>
        <taxon>Uroviricota</taxon>
        <taxon>Caudoviricetes</taxon>
        <taxon>Takahashivirus</taxon>
        <taxon>Bacillus phage PBS1</taxon>
    </lineage>
</organism>
<name>A0A223LEV8_BPPB1</name>
<dbReference type="EMBL" id="MF360957">
    <property type="protein sequence ID" value="ASU00039.1"/>
    <property type="molecule type" value="Genomic_DNA"/>
</dbReference>
<accession>A0A223LEV8</accession>
<sequence>MIEKFLANDEFKNYLHFKGKLDWQNEESERRIIEYNAIDKLESL</sequence>
<proteinExistence type="predicted"/>
<dbReference type="GeneID" id="40524450"/>
<dbReference type="RefSeq" id="YP_009664418.1">
    <property type="nucleotide sequence ID" value="NC_043027.1"/>
</dbReference>
<evidence type="ECO:0000313" key="1">
    <source>
        <dbReference type="EMBL" id="ASU00039.1"/>
    </source>
</evidence>
<reference evidence="1 2" key="1">
    <citation type="submission" date="2017-06" db="EMBL/GenBank/DDBJ databases">
        <authorList>
            <person name="Russell D.A."/>
            <person name="Jacobs-Sera D."/>
            <person name="Duda R."/>
            <person name="Hatfull G.F."/>
            <person name="Hendrix R.W."/>
        </authorList>
    </citation>
    <scope>NUCLEOTIDE SEQUENCE [LARGE SCALE GENOMIC DNA]</scope>
</reference>
<dbReference type="Proteomes" id="UP000226236">
    <property type="component" value="Segment"/>
</dbReference>
<protein>
    <submittedName>
        <fullName evidence="1">Uncharacterized protein</fullName>
    </submittedName>
</protein>
<evidence type="ECO:0000313" key="2">
    <source>
        <dbReference type="Proteomes" id="UP000226236"/>
    </source>
</evidence>
<keyword evidence="2" id="KW-1185">Reference proteome</keyword>
<gene>
    <name evidence="1" type="primary">217</name>
    <name evidence="1" type="ORF">PBI_PBS1_217</name>
</gene>